<dbReference type="Proteomes" id="UP000814140">
    <property type="component" value="Unassembled WGS sequence"/>
</dbReference>
<organism evidence="1 2">
    <name type="scientific">Artomyces pyxidatus</name>
    <dbReference type="NCBI Taxonomy" id="48021"/>
    <lineage>
        <taxon>Eukaryota</taxon>
        <taxon>Fungi</taxon>
        <taxon>Dikarya</taxon>
        <taxon>Basidiomycota</taxon>
        <taxon>Agaricomycotina</taxon>
        <taxon>Agaricomycetes</taxon>
        <taxon>Russulales</taxon>
        <taxon>Auriscalpiaceae</taxon>
        <taxon>Artomyces</taxon>
    </lineage>
</organism>
<name>A0ACB8T1Q3_9AGAM</name>
<reference evidence="1" key="1">
    <citation type="submission" date="2021-03" db="EMBL/GenBank/DDBJ databases">
        <authorList>
            <consortium name="DOE Joint Genome Institute"/>
            <person name="Ahrendt S."/>
            <person name="Looney B.P."/>
            <person name="Miyauchi S."/>
            <person name="Morin E."/>
            <person name="Drula E."/>
            <person name="Courty P.E."/>
            <person name="Chicoki N."/>
            <person name="Fauchery L."/>
            <person name="Kohler A."/>
            <person name="Kuo A."/>
            <person name="Labutti K."/>
            <person name="Pangilinan J."/>
            <person name="Lipzen A."/>
            <person name="Riley R."/>
            <person name="Andreopoulos W."/>
            <person name="He G."/>
            <person name="Johnson J."/>
            <person name="Barry K.W."/>
            <person name="Grigoriev I.V."/>
            <person name="Nagy L."/>
            <person name="Hibbett D."/>
            <person name="Henrissat B."/>
            <person name="Matheny P.B."/>
            <person name="Labbe J."/>
            <person name="Martin F."/>
        </authorList>
    </citation>
    <scope>NUCLEOTIDE SEQUENCE</scope>
    <source>
        <strain evidence="1">HHB10654</strain>
    </source>
</reference>
<keyword evidence="2" id="KW-1185">Reference proteome</keyword>
<evidence type="ECO:0000313" key="2">
    <source>
        <dbReference type="Proteomes" id="UP000814140"/>
    </source>
</evidence>
<accession>A0ACB8T1Q3</accession>
<evidence type="ECO:0000313" key="1">
    <source>
        <dbReference type="EMBL" id="KAI0062070.1"/>
    </source>
</evidence>
<sequence>MANDPIRVNKWAAGSSYGPILSQTDLYLLKPVLELHPILTKQPQAGFILIFNLLTGYTGGFNDNQTDRDYPFQATGEPATIPRVQELCIITERSPWCTIVRNEQGVNLGDICNTMHREYTENIISEPEMLATSARMMERIKQVAARNAQAAVSGASGQQWGGFYGGAAIPQPNRLKRVDWLCEAHYFDNMTKEDRYIEQRLGFTAPNIFVMKLETYAN</sequence>
<reference evidence="1" key="2">
    <citation type="journal article" date="2022" name="New Phytol.">
        <title>Evolutionary transition to the ectomycorrhizal habit in the genomes of a hyperdiverse lineage of mushroom-forming fungi.</title>
        <authorList>
            <person name="Looney B."/>
            <person name="Miyauchi S."/>
            <person name="Morin E."/>
            <person name="Drula E."/>
            <person name="Courty P.E."/>
            <person name="Kohler A."/>
            <person name="Kuo A."/>
            <person name="LaButti K."/>
            <person name="Pangilinan J."/>
            <person name="Lipzen A."/>
            <person name="Riley R."/>
            <person name="Andreopoulos W."/>
            <person name="He G."/>
            <person name="Johnson J."/>
            <person name="Nolan M."/>
            <person name="Tritt A."/>
            <person name="Barry K.W."/>
            <person name="Grigoriev I.V."/>
            <person name="Nagy L.G."/>
            <person name="Hibbett D."/>
            <person name="Henrissat B."/>
            <person name="Matheny P.B."/>
            <person name="Labbe J."/>
            <person name="Martin F.M."/>
        </authorList>
    </citation>
    <scope>NUCLEOTIDE SEQUENCE</scope>
    <source>
        <strain evidence="1">HHB10654</strain>
    </source>
</reference>
<comment type="caution">
    <text evidence="1">The sequence shown here is derived from an EMBL/GenBank/DDBJ whole genome shotgun (WGS) entry which is preliminary data.</text>
</comment>
<gene>
    <name evidence="1" type="ORF">BV25DRAFT_1825933</name>
</gene>
<proteinExistence type="predicted"/>
<protein>
    <submittedName>
        <fullName evidence="1">Uncharacterized protein</fullName>
    </submittedName>
</protein>
<dbReference type="EMBL" id="MU277209">
    <property type="protein sequence ID" value="KAI0062070.1"/>
    <property type="molecule type" value="Genomic_DNA"/>
</dbReference>